<sequence>QMGFKFVEANDFNVKRKIEVEIVDDPYSALEKGRKALMVFNTREEAIGAYKKVKEMGFNPLLIHSKFNSADRKKKVEEIIKVSKGESKYDVVIATQVIEAGIDVSFDLLITEACPADSLIQRAGRVARYGGKGTVKVFPFRGKVYDAQEVEATMSKLEATKRIDSSLLEVLKRGVNVDYLLKKSLEEIESNVLFGSTATEDLLEDECSLTREASLIPGYPPGCNDPSCAVPLTEEEACKLLPGKVITYDGQETVYSPSKRECPPRHESTSKKECLQVSFLRNGKEGVRIPGYDEEIGAILVR</sequence>
<dbReference type="GO" id="GO:0003724">
    <property type="term" value="F:RNA helicase activity"/>
    <property type="evidence" value="ECO:0007669"/>
    <property type="project" value="TreeGrafter"/>
</dbReference>
<accession>W7KT66</accession>
<dbReference type="EMBL" id="ASRH01000031">
    <property type="protein sequence ID" value="EWG06391.1"/>
    <property type="molecule type" value="Genomic_DNA"/>
</dbReference>
<dbReference type="NCBIfam" id="TIGR01587">
    <property type="entry name" value="cas3_core"/>
    <property type="match status" value="1"/>
</dbReference>
<protein>
    <submittedName>
        <fullName evidence="7">CRISPR-associated helicase Cas3 family protein</fullName>
    </submittedName>
</protein>
<evidence type="ECO:0000256" key="3">
    <source>
        <dbReference type="ARBA" id="ARBA00022806"/>
    </source>
</evidence>
<keyword evidence="4" id="KW-0067">ATP-binding</keyword>
<dbReference type="GO" id="GO:0003723">
    <property type="term" value="F:RNA binding"/>
    <property type="evidence" value="ECO:0007669"/>
    <property type="project" value="TreeGrafter"/>
</dbReference>
<dbReference type="InterPro" id="IPR001650">
    <property type="entry name" value="Helicase_C-like"/>
</dbReference>
<dbReference type="AlphaFoldDB" id="W7KT66"/>
<dbReference type="Gene3D" id="3.40.50.300">
    <property type="entry name" value="P-loop containing nucleotide triphosphate hydrolases"/>
    <property type="match status" value="1"/>
</dbReference>
<dbReference type="PROSITE" id="PS51194">
    <property type="entry name" value="HELICASE_CTER"/>
    <property type="match status" value="1"/>
</dbReference>
<dbReference type="GO" id="GO:0016787">
    <property type="term" value="F:hydrolase activity"/>
    <property type="evidence" value="ECO:0007669"/>
    <property type="project" value="UniProtKB-KW"/>
</dbReference>
<dbReference type="Pfam" id="PF22590">
    <property type="entry name" value="Cas3-like_C_2"/>
    <property type="match status" value="1"/>
</dbReference>
<dbReference type="PANTHER" id="PTHR47963">
    <property type="entry name" value="DEAD-BOX ATP-DEPENDENT RNA HELICASE 47, MITOCHONDRIAL"/>
    <property type="match status" value="1"/>
</dbReference>
<dbReference type="GO" id="GO:0051607">
    <property type="term" value="P:defense response to virus"/>
    <property type="evidence" value="ECO:0007669"/>
    <property type="project" value="UniProtKB-KW"/>
</dbReference>
<dbReference type="EMBL" id="JZWS01000077">
    <property type="protein sequence ID" value="KJR78597.1"/>
    <property type="molecule type" value="Genomic_DNA"/>
</dbReference>
<reference evidence="8 9" key="2">
    <citation type="submission" date="2015-03" db="EMBL/GenBank/DDBJ databases">
        <title>Metagenome Sequencing of an Archaeal-Dominated Microbial Community from a Hot Spring at the Los Azufres Geothermal Field, Mexico.</title>
        <authorList>
            <person name="Servin-Garciduenas L.E."/>
            <person name="Martinez-Romero E."/>
        </authorList>
    </citation>
    <scope>NUCLEOTIDE SEQUENCE [LARGE SCALE GENOMIC DNA]</scope>
    <source>
        <strain evidence="8">AZ1-454</strain>
    </source>
</reference>
<keyword evidence="5" id="KW-0051">Antiviral defense</keyword>
<evidence type="ECO:0000313" key="9">
    <source>
        <dbReference type="Proteomes" id="UP000053480"/>
    </source>
</evidence>
<dbReference type="PATRIC" id="fig|1326980.6.peg.1952"/>
<dbReference type="PANTHER" id="PTHR47963:SF9">
    <property type="entry name" value="CRISPR-ASSOCIATED ENDONUCLEASE_HELICASE CAS3"/>
    <property type="match status" value="1"/>
</dbReference>
<keyword evidence="10" id="KW-1185">Reference proteome</keyword>
<dbReference type="Proteomes" id="UP000054284">
    <property type="component" value="Unassembled WGS sequence"/>
</dbReference>
<dbReference type="InterPro" id="IPR054712">
    <property type="entry name" value="Cas3-like_dom"/>
</dbReference>
<evidence type="ECO:0000313" key="10">
    <source>
        <dbReference type="Proteomes" id="UP000054284"/>
    </source>
</evidence>
<dbReference type="GO" id="GO:0005524">
    <property type="term" value="F:ATP binding"/>
    <property type="evidence" value="ECO:0007669"/>
    <property type="project" value="UniProtKB-KW"/>
</dbReference>
<evidence type="ECO:0000256" key="2">
    <source>
        <dbReference type="ARBA" id="ARBA00022801"/>
    </source>
</evidence>
<comment type="caution">
    <text evidence="7">The sequence shown here is derived from an EMBL/GenBank/DDBJ whole genome shotgun (WGS) entry which is preliminary data.</text>
</comment>
<keyword evidence="1" id="KW-0547">Nucleotide-binding</keyword>
<dbReference type="InterPro" id="IPR006474">
    <property type="entry name" value="Helicase_Cas3_CRISPR-ass_core"/>
</dbReference>
<keyword evidence="2" id="KW-0378">Hydrolase</keyword>
<dbReference type="InterPro" id="IPR027417">
    <property type="entry name" value="P-loop_NTPase"/>
</dbReference>
<dbReference type="SUPFAM" id="SSF52540">
    <property type="entry name" value="P-loop containing nucleoside triphosphate hydrolases"/>
    <property type="match status" value="1"/>
</dbReference>
<evidence type="ECO:0000256" key="5">
    <source>
        <dbReference type="ARBA" id="ARBA00023118"/>
    </source>
</evidence>
<name>W7KT66_9CREN</name>
<dbReference type="InterPro" id="IPR050547">
    <property type="entry name" value="DEAD_box_RNA_helicases"/>
</dbReference>
<evidence type="ECO:0000313" key="7">
    <source>
        <dbReference type="EMBL" id="EWG06391.1"/>
    </source>
</evidence>
<evidence type="ECO:0000259" key="6">
    <source>
        <dbReference type="PROSITE" id="PS51194"/>
    </source>
</evidence>
<evidence type="ECO:0000256" key="4">
    <source>
        <dbReference type="ARBA" id="ARBA00022840"/>
    </source>
</evidence>
<proteinExistence type="predicted"/>
<organism evidence="7 10">
    <name type="scientific">Candidatus Aramenus sulfurataquae</name>
    <dbReference type="NCBI Taxonomy" id="1326980"/>
    <lineage>
        <taxon>Archaea</taxon>
        <taxon>Thermoproteota</taxon>
        <taxon>Thermoprotei</taxon>
        <taxon>Sulfolobales</taxon>
        <taxon>Sulfolobaceae</taxon>
        <taxon>Candidatus Aramenus</taxon>
    </lineage>
</organism>
<dbReference type="SMART" id="SM00490">
    <property type="entry name" value="HELICc"/>
    <property type="match status" value="1"/>
</dbReference>
<keyword evidence="3" id="KW-0347">Helicase</keyword>
<gene>
    <name evidence="7" type="ORF">ASUL_09784</name>
    <name evidence="8" type="ORF">TQ35_06415</name>
</gene>
<evidence type="ECO:0000313" key="8">
    <source>
        <dbReference type="EMBL" id="KJR78597.1"/>
    </source>
</evidence>
<reference evidence="7 10" key="1">
    <citation type="journal article" date="2014" name="Genome Announc.">
        <title>Draft Genome Sequence of the Sulfolobales Archaeon AZ1, Obtained through Metagenomic Analysis of a Mexican Hot Spring.</title>
        <authorList>
            <person name="Servin-Garciduenas L.E."/>
            <person name="Martinez-Romero E."/>
        </authorList>
    </citation>
    <scope>NUCLEOTIDE SEQUENCE [LARGE SCALE GENOMIC DNA]</scope>
    <source>
        <strain evidence="7">AZ1-illumnia</strain>
    </source>
</reference>
<feature type="non-terminal residue" evidence="7">
    <location>
        <position position="1"/>
    </location>
</feature>
<feature type="domain" description="Helicase C-terminal" evidence="6">
    <location>
        <begin position="22"/>
        <end position="179"/>
    </location>
</feature>
<evidence type="ECO:0000256" key="1">
    <source>
        <dbReference type="ARBA" id="ARBA00022741"/>
    </source>
</evidence>